<keyword evidence="1" id="KW-0812">Transmembrane</keyword>
<organism evidence="2 3">
    <name type="scientific">Aspergillus nanangensis</name>
    <dbReference type="NCBI Taxonomy" id="2582783"/>
    <lineage>
        <taxon>Eukaryota</taxon>
        <taxon>Fungi</taxon>
        <taxon>Dikarya</taxon>
        <taxon>Ascomycota</taxon>
        <taxon>Pezizomycotina</taxon>
        <taxon>Eurotiomycetes</taxon>
        <taxon>Eurotiomycetidae</taxon>
        <taxon>Eurotiales</taxon>
        <taxon>Aspergillaceae</taxon>
        <taxon>Aspergillus</taxon>
        <taxon>Aspergillus subgen. Circumdati</taxon>
    </lineage>
</organism>
<evidence type="ECO:0000313" key="3">
    <source>
        <dbReference type="Proteomes" id="UP001194746"/>
    </source>
</evidence>
<protein>
    <submittedName>
        <fullName evidence="2">Uncharacterized protein</fullName>
    </submittedName>
</protein>
<reference evidence="2" key="2">
    <citation type="submission" date="2020-02" db="EMBL/GenBank/DDBJ databases">
        <authorList>
            <person name="Gilchrist C.L.M."/>
            <person name="Chooi Y.-H."/>
        </authorList>
    </citation>
    <scope>NUCLEOTIDE SEQUENCE</scope>
    <source>
        <strain evidence="2">MST-FP2251</strain>
    </source>
</reference>
<accession>A0AAD4CHU5</accession>
<sequence>MSGTVAAPNHGNSLFQFTLDGGIAGSSIIGIATSVLYDLHVLDVDVATLALGHLVGQHLQFGVEGYRRFKDALEKHTAHSTWSNLLSIGLGKTSPIRALTNQDSCCRFTALAACLVEVYTTSKAAEIVTNFCHLFFSSDFLKQGGHADVKLPGPLAMKLLMESCTGLLSSANFSTCAETYMSFDEEASIGRHVWPRLKYDTRAHSRGVADPNTIARALLAVAQLAKGDMRKVTLIGVADIGAIAAIAIWLFDLRVAIYQHTSEDPDALRFKNFDEPEEAQLTVIYRRANTGPPIEQFESTIRITLLDITEVFTGKDVPPPNADYLVGGRVSWDHALSNTFGETFESLLRQSTLVGKAVGSAARVFSAIHNAEKGVNRDWLRRNTIHFNTSHGPDLIMFLLRRFPELNKPKLKGFMLASVRISSFQEAQDAFEDAMHKLAELCSCKICCKKGQNRVTFCLVTLTAAILRFGRMLSGIIPEEGLFPKRAGVEFLYGVQMPRMKTASASQPPLDILTTIIESGHGFPHNPDVSITRVARFLFSGPDPKLEDPVKAATAITEDGICYYLDILRDPLQHNPINLSHVVVVPGRIQHGSRLFQWVCDSKPTLLDQGILHKMTEDNVRPPTPKKYLQAIKQVSGFGVELNLTERVSDSRKEFLEVCLALVQDSSVLDRIGPRSIVDYVCQGAGRVTCERNGCVASQLTKESIESEMAKLTDPWPVCIVPVGDSQVTIVNGDHASTLVAYSCLFRPLVARTECLACCARAGCDMGWRHFSVILPTASRLIMPIGTLRIEE</sequence>
<evidence type="ECO:0000313" key="2">
    <source>
        <dbReference type="EMBL" id="KAF9886597.1"/>
    </source>
</evidence>
<dbReference type="Proteomes" id="UP001194746">
    <property type="component" value="Unassembled WGS sequence"/>
</dbReference>
<evidence type="ECO:0000256" key="1">
    <source>
        <dbReference type="SAM" id="Phobius"/>
    </source>
</evidence>
<gene>
    <name evidence="2" type="ORF">FE257_011237</name>
</gene>
<keyword evidence="1" id="KW-1133">Transmembrane helix</keyword>
<dbReference type="EMBL" id="VCAU01000074">
    <property type="protein sequence ID" value="KAF9886597.1"/>
    <property type="molecule type" value="Genomic_DNA"/>
</dbReference>
<feature type="transmembrane region" description="Helical" evidence="1">
    <location>
        <begin position="232"/>
        <end position="251"/>
    </location>
</feature>
<keyword evidence="3" id="KW-1185">Reference proteome</keyword>
<comment type="caution">
    <text evidence="2">The sequence shown here is derived from an EMBL/GenBank/DDBJ whole genome shotgun (WGS) entry which is preliminary data.</text>
</comment>
<proteinExistence type="predicted"/>
<reference evidence="2" key="1">
    <citation type="journal article" date="2019" name="Beilstein J. Org. Chem.">
        <title>Nanangenines: drimane sesquiterpenoids as the dominant metabolite cohort of a novel Australian fungus, Aspergillus nanangensis.</title>
        <authorList>
            <person name="Lacey H.J."/>
            <person name="Gilchrist C.L.M."/>
            <person name="Crombie A."/>
            <person name="Kalaitzis J.A."/>
            <person name="Vuong D."/>
            <person name="Rutledge P.J."/>
            <person name="Turner P."/>
            <person name="Pitt J.I."/>
            <person name="Lacey E."/>
            <person name="Chooi Y.H."/>
            <person name="Piggott A.M."/>
        </authorList>
    </citation>
    <scope>NUCLEOTIDE SEQUENCE</scope>
    <source>
        <strain evidence="2">MST-FP2251</strain>
    </source>
</reference>
<dbReference type="AlphaFoldDB" id="A0AAD4CHU5"/>
<name>A0AAD4CHU5_ASPNN</name>
<keyword evidence="1" id="KW-0472">Membrane</keyword>